<reference evidence="3" key="1">
    <citation type="submission" date="2019-10" db="EMBL/GenBank/DDBJ databases">
        <authorList>
            <person name="Zhang R."/>
            <person name="Pan Y."/>
            <person name="Wang J."/>
            <person name="Ma R."/>
            <person name="Yu S."/>
        </authorList>
    </citation>
    <scope>NUCLEOTIDE SEQUENCE</scope>
    <source>
        <strain evidence="3">LA-IB0</strain>
        <tissue evidence="3">Leaf</tissue>
    </source>
</reference>
<dbReference type="GO" id="GO:0016788">
    <property type="term" value="F:hydrolase activity, acting on ester bonds"/>
    <property type="evidence" value="ECO:0007669"/>
    <property type="project" value="InterPro"/>
</dbReference>
<keyword evidence="4" id="KW-1185">Reference proteome</keyword>
<evidence type="ECO:0000256" key="1">
    <source>
        <dbReference type="ARBA" id="ARBA00008668"/>
    </source>
</evidence>
<evidence type="ECO:0000313" key="4">
    <source>
        <dbReference type="Proteomes" id="UP000826271"/>
    </source>
</evidence>
<dbReference type="InterPro" id="IPR050592">
    <property type="entry name" value="GDSL_lipolytic_enzyme"/>
</dbReference>
<dbReference type="SUPFAM" id="SSF52266">
    <property type="entry name" value="SGNH hydrolase"/>
    <property type="match status" value="1"/>
</dbReference>
<evidence type="ECO:0008006" key="5">
    <source>
        <dbReference type="Google" id="ProtNLM"/>
    </source>
</evidence>
<comment type="caution">
    <text evidence="3">The sequence shown here is derived from an EMBL/GenBank/DDBJ whole genome shotgun (WGS) entry which is preliminary data.</text>
</comment>
<sequence length="384" mass="42553">MQPFDLWSFSSSFNSSIYWFLCVILLVTSSSCESVIKLTGNMTFPAVFAFGDSIVDQGNNNGIKTVVKCNFPPYGQDFEGGIPTGRFGNGKTPPDLIGTYTYTHFYTYYFISRNAQVLGIRDLIPAYLDPNLKAEDLPTGVSFASGASGYDPQTPQIVSVISLSDQLEQFKEYIGKLKGAVGEERTNHILSNGLHLVVAGTDDLANTYFTIGIRRKQYDIPSYADLVVASASTFIQELYSLGARRIAVFGVPPIGCLPSQRTLAGGLVRACSEEHNQAAQLLNAKLSSEIDSLAKRLTQSRVVYIDIYNPLLHLIQYPQNYGFEISDKGCCGTGNIEVSILCNKYSGTCPDNSKYIFWDSYHPTEKTYKVLVDQILQKYINYFQ</sequence>
<dbReference type="Gene3D" id="3.40.50.1110">
    <property type="entry name" value="SGNH hydrolase"/>
    <property type="match status" value="1"/>
</dbReference>
<dbReference type="InterPro" id="IPR001087">
    <property type="entry name" value="GDSL"/>
</dbReference>
<dbReference type="EMBL" id="WHWC01000001">
    <property type="protein sequence ID" value="KAG8389859.1"/>
    <property type="molecule type" value="Genomic_DNA"/>
</dbReference>
<accession>A0AAV6Y4Z3</accession>
<keyword evidence="2" id="KW-0732">Signal</keyword>
<evidence type="ECO:0000256" key="2">
    <source>
        <dbReference type="SAM" id="SignalP"/>
    </source>
</evidence>
<feature type="chain" id="PRO_5043742379" description="GDSL esterase/lipase EXL3" evidence="2">
    <location>
        <begin position="33"/>
        <end position="384"/>
    </location>
</feature>
<dbReference type="Proteomes" id="UP000826271">
    <property type="component" value="Unassembled WGS sequence"/>
</dbReference>
<dbReference type="CDD" id="cd01837">
    <property type="entry name" value="SGNH_plant_lipase_like"/>
    <property type="match status" value="1"/>
</dbReference>
<dbReference type="GO" id="GO:0005576">
    <property type="term" value="C:extracellular region"/>
    <property type="evidence" value="ECO:0007669"/>
    <property type="project" value="TreeGrafter"/>
</dbReference>
<gene>
    <name evidence="3" type="ORF">BUALT_Bualt01G0022600</name>
</gene>
<name>A0AAV6Y4Z3_9LAMI</name>
<dbReference type="Pfam" id="PF00657">
    <property type="entry name" value="Lipase_GDSL"/>
    <property type="match status" value="1"/>
</dbReference>
<dbReference type="FunFam" id="3.40.50.1110:FF:000003">
    <property type="entry name" value="GDSL esterase/lipase APG"/>
    <property type="match status" value="1"/>
</dbReference>
<dbReference type="PANTHER" id="PTHR45642:SF95">
    <property type="entry name" value="GDSL-LIKE LIPASE_ACYLHYDROLASE FAMILY PROTEIN, EXPRESSED"/>
    <property type="match status" value="1"/>
</dbReference>
<dbReference type="PANTHER" id="PTHR45642">
    <property type="entry name" value="GDSL ESTERASE/LIPASE EXL3"/>
    <property type="match status" value="1"/>
</dbReference>
<evidence type="ECO:0000313" key="3">
    <source>
        <dbReference type="EMBL" id="KAG8389859.1"/>
    </source>
</evidence>
<dbReference type="InterPro" id="IPR036514">
    <property type="entry name" value="SGNH_hydro_sf"/>
</dbReference>
<proteinExistence type="inferred from homology"/>
<dbReference type="InterPro" id="IPR035669">
    <property type="entry name" value="SGNH_plant_lipase-like"/>
</dbReference>
<feature type="signal peptide" evidence="2">
    <location>
        <begin position="1"/>
        <end position="32"/>
    </location>
</feature>
<protein>
    <recommendedName>
        <fullName evidence="5">GDSL esterase/lipase EXL3</fullName>
    </recommendedName>
</protein>
<organism evidence="3 4">
    <name type="scientific">Buddleja alternifolia</name>
    <dbReference type="NCBI Taxonomy" id="168488"/>
    <lineage>
        <taxon>Eukaryota</taxon>
        <taxon>Viridiplantae</taxon>
        <taxon>Streptophyta</taxon>
        <taxon>Embryophyta</taxon>
        <taxon>Tracheophyta</taxon>
        <taxon>Spermatophyta</taxon>
        <taxon>Magnoliopsida</taxon>
        <taxon>eudicotyledons</taxon>
        <taxon>Gunneridae</taxon>
        <taxon>Pentapetalae</taxon>
        <taxon>asterids</taxon>
        <taxon>lamiids</taxon>
        <taxon>Lamiales</taxon>
        <taxon>Scrophulariaceae</taxon>
        <taxon>Buddlejeae</taxon>
        <taxon>Buddleja</taxon>
    </lineage>
</organism>
<comment type="similarity">
    <text evidence="1">Belongs to the 'GDSL' lipolytic enzyme family.</text>
</comment>
<dbReference type="AlphaFoldDB" id="A0AAV6Y4Z3"/>